<evidence type="ECO:0000256" key="8">
    <source>
        <dbReference type="ARBA" id="ARBA00022842"/>
    </source>
</evidence>
<name>A0A967EUP7_9PROT</name>
<dbReference type="FunFam" id="3.30.390.10:FF:000001">
    <property type="entry name" value="Enolase"/>
    <property type="match status" value="1"/>
</dbReference>
<dbReference type="Pfam" id="PF03952">
    <property type="entry name" value="Enolase_N"/>
    <property type="match status" value="1"/>
</dbReference>
<evidence type="ECO:0000313" key="19">
    <source>
        <dbReference type="Proteomes" id="UP000761264"/>
    </source>
</evidence>
<comment type="similarity">
    <text evidence="2 12">Belongs to the enolase family.</text>
</comment>
<evidence type="ECO:0000259" key="17">
    <source>
        <dbReference type="SMART" id="SM01193"/>
    </source>
</evidence>
<dbReference type="InterPro" id="IPR029017">
    <property type="entry name" value="Enolase-like_N"/>
</dbReference>
<dbReference type="SMART" id="SM01192">
    <property type="entry name" value="Enolase_C"/>
    <property type="match status" value="1"/>
</dbReference>
<dbReference type="AlphaFoldDB" id="A0A967EUP7"/>
<evidence type="ECO:0000256" key="1">
    <source>
        <dbReference type="ARBA" id="ARBA00005031"/>
    </source>
</evidence>
<reference evidence="18" key="1">
    <citation type="submission" date="2020-03" db="EMBL/GenBank/DDBJ databases">
        <title>Genome of Pelagibius litoralis DSM 21314T.</title>
        <authorList>
            <person name="Wang G."/>
        </authorList>
    </citation>
    <scope>NUCLEOTIDE SEQUENCE</scope>
    <source>
        <strain evidence="18">DSM 21314</strain>
    </source>
</reference>
<evidence type="ECO:0000256" key="7">
    <source>
        <dbReference type="ARBA" id="ARBA00022723"/>
    </source>
</evidence>
<keyword evidence="9 12" id="KW-0324">Glycolysis</keyword>
<feature type="binding site" evidence="14">
    <location>
        <position position="388"/>
    </location>
    <ligand>
        <name>substrate</name>
    </ligand>
</feature>
<feature type="binding site" evidence="12">
    <location>
        <position position="367"/>
    </location>
    <ligand>
        <name>(2R)-2-phosphoglycerate</name>
        <dbReference type="ChEBI" id="CHEBI:58289"/>
    </ligand>
</feature>
<comment type="pathway">
    <text evidence="1 12">Carbohydrate degradation; glycolysis; pyruvate from D-glyceraldehyde 3-phosphate: step 4/5.</text>
</comment>
<feature type="binding site" evidence="14">
    <location>
        <position position="312"/>
    </location>
    <ligand>
        <name>substrate</name>
    </ligand>
</feature>
<dbReference type="Gene3D" id="3.30.390.10">
    <property type="entry name" value="Enolase-like, N-terminal domain"/>
    <property type="match status" value="1"/>
</dbReference>
<gene>
    <name evidence="12 18" type="primary">eno</name>
    <name evidence="18" type="ORF">HBA54_01890</name>
</gene>
<keyword evidence="7 12" id="KW-0479">Metal-binding</keyword>
<dbReference type="SUPFAM" id="SSF54826">
    <property type="entry name" value="Enolase N-terminal domain-like"/>
    <property type="match status" value="1"/>
</dbReference>
<keyword evidence="5 12" id="KW-0963">Cytoplasm</keyword>
<feature type="binding site" evidence="12">
    <location>
        <position position="163"/>
    </location>
    <ligand>
        <name>(2R)-2-phosphoglycerate</name>
        <dbReference type="ChEBI" id="CHEBI:58289"/>
    </ligand>
</feature>
<evidence type="ECO:0000256" key="11">
    <source>
        <dbReference type="ARBA" id="ARBA00045763"/>
    </source>
</evidence>
<dbReference type="GO" id="GO:0009986">
    <property type="term" value="C:cell surface"/>
    <property type="evidence" value="ECO:0007669"/>
    <property type="project" value="UniProtKB-SubCell"/>
</dbReference>
<organism evidence="18 19">
    <name type="scientific">Pelagibius litoralis</name>
    <dbReference type="NCBI Taxonomy" id="374515"/>
    <lineage>
        <taxon>Bacteria</taxon>
        <taxon>Pseudomonadati</taxon>
        <taxon>Pseudomonadota</taxon>
        <taxon>Alphaproteobacteria</taxon>
        <taxon>Rhodospirillales</taxon>
        <taxon>Rhodovibrionaceae</taxon>
        <taxon>Pelagibius</taxon>
    </lineage>
</organism>
<dbReference type="InterPro" id="IPR020809">
    <property type="entry name" value="Enolase_CS"/>
</dbReference>
<dbReference type="PIRSF" id="PIRSF001400">
    <property type="entry name" value="Enolase"/>
    <property type="match status" value="1"/>
</dbReference>
<keyword evidence="8 12" id="KW-0460">Magnesium</keyword>
<evidence type="ECO:0000256" key="12">
    <source>
        <dbReference type="HAMAP-Rule" id="MF_00318"/>
    </source>
</evidence>
<dbReference type="HAMAP" id="MF_00318">
    <property type="entry name" value="Enolase"/>
    <property type="match status" value="1"/>
</dbReference>
<sequence length="425" mass="44993">MTAIIDIRGREILDSRGNPTVEVDVTLESGAFGRAAVPSGASTGAHEAVELRDGNKKRYGGKGVLAAVEAVNHEIFDVLSGLDGEDQVHIDQMMIDLDATENKSRLGANAILGVSLAVAKAAAEEAGLPLYRYVGGSYARTLPVPMMNIINGGAHADNPIDIQEFMIMPVGADSLAEAVRTGSEIFHALRKGLKDAGHNTNVGDEGGFAPNLASTDEALGFVARATEAAGYKLGDDVMLALDCASTEYFKNGKYELEGEGKSLDSAAMVDYLVALCDRYPILSIEDGMGEDDWEGWKLLTDALGDRVQLVGDDLFVTNPVRLSDGIAKGVANSILVKVNQIGSLSETLEAVNMAHKAAYTAVMSHRSGETEDATIADLAVATNCGQIKTGSLSRSDRLAKYNQLIRIEEELGTAAVYAGRDVLRS</sequence>
<dbReference type="Proteomes" id="UP000761264">
    <property type="component" value="Unassembled WGS sequence"/>
</dbReference>
<dbReference type="NCBIfam" id="TIGR01060">
    <property type="entry name" value="eno"/>
    <property type="match status" value="1"/>
</dbReference>
<dbReference type="SFLD" id="SFLDS00001">
    <property type="entry name" value="Enolase"/>
    <property type="match status" value="1"/>
</dbReference>
<dbReference type="GO" id="GO:0000015">
    <property type="term" value="C:phosphopyruvate hydratase complex"/>
    <property type="evidence" value="ECO:0007669"/>
    <property type="project" value="InterPro"/>
</dbReference>
<protein>
    <recommendedName>
        <fullName evidence="4 12">Enolase</fullName>
        <ecNumber evidence="3 12">4.2.1.11</ecNumber>
    </recommendedName>
    <alternativeName>
        <fullName evidence="12">2-phospho-D-glycerate hydro-lyase</fullName>
    </alternativeName>
    <alternativeName>
        <fullName evidence="12">2-phosphoglycerate dehydratase</fullName>
    </alternativeName>
</protein>
<dbReference type="FunFam" id="3.20.20.120:FF:000001">
    <property type="entry name" value="Enolase"/>
    <property type="match status" value="1"/>
</dbReference>
<proteinExistence type="inferred from homology"/>
<dbReference type="GO" id="GO:0005576">
    <property type="term" value="C:extracellular region"/>
    <property type="evidence" value="ECO:0007669"/>
    <property type="project" value="UniProtKB-SubCell"/>
</dbReference>
<dbReference type="InterPro" id="IPR036849">
    <property type="entry name" value="Enolase-like_C_sf"/>
</dbReference>
<evidence type="ECO:0000256" key="4">
    <source>
        <dbReference type="ARBA" id="ARBA00017068"/>
    </source>
</evidence>
<evidence type="ECO:0000256" key="13">
    <source>
        <dbReference type="PIRSR" id="PIRSR001400-1"/>
    </source>
</evidence>
<dbReference type="InterPro" id="IPR020810">
    <property type="entry name" value="Enolase_C"/>
</dbReference>
<feature type="binding site" evidence="12 15">
    <location>
        <position position="242"/>
    </location>
    <ligand>
        <name>Mg(2+)</name>
        <dbReference type="ChEBI" id="CHEBI:18420"/>
    </ligand>
</feature>
<comment type="caution">
    <text evidence="18">The sequence shown here is derived from an EMBL/GenBank/DDBJ whole genome shotgun (WGS) entry which is preliminary data.</text>
</comment>
<dbReference type="PRINTS" id="PR00148">
    <property type="entry name" value="ENOLASE"/>
</dbReference>
<dbReference type="InterPro" id="IPR000941">
    <property type="entry name" value="Enolase"/>
</dbReference>
<accession>A0A967EUP7</accession>
<dbReference type="SFLD" id="SFLDG00178">
    <property type="entry name" value="enolase"/>
    <property type="match status" value="1"/>
</dbReference>
<evidence type="ECO:0000256" key="14">
    <source>
        <dbReference type="PIRSR" id="PIRSR001400-2"/>
    </source>
</evidence>
<feature type="binding site" evidence="12">
    <location>
        <position position="366"/>
    </location>
    <ligand>
        <name>(2R)-2-phosphoglycerate</name>
        <dbReference type="ChEBI" id="CHEBI:58289"/>
    </ligand>
</feature>
<feature type="binding site" evidence="12 15">
    <location>
        <position position="285"/>
    </location>
    <ligand>
        <name>Mg(2+)</name>
        <dbReference type="ChEBI" id="CHEBI:18420"/>
    </ligand>
</feature>
<feature type="active site" description="Proton acceptor" evidence="12 13">
    <location>
        <position position="337"/>
    </location>
</feature>
<dbReference type="Gene3D" id="3.20.20.120">
    <property type="entry name" value="Enolase-like C-terminal domain"/>
    <property type="match status" value="1"/>
</dbReference>
<dbReference type="PROSITE" id="PS00164">
    <property type="entry name" value="ENOLASE"/>
    <property type="match status" value="1"/>
</dbReference>
<dbReference type="InterPro" id="IPR020811">
    <property type="entry name" value="Enolase_N"/>
</dbReference>
<feature type="binding site" evidence="14">
    <location>
        <position position="285"/>
    </location>
    <ligand>
        <name>substrate</name>
    </ligand>
</feature>
<comment type="catalytic activity">
    <reaction evidence="12">
        <text>(2R)-2-phosphoglycerate = phosphoenolpyruvate + H2O</text>
        <dbReference type="Rhea" id="RHEA:10164"/>
        <dbReference type="ChEBI" id="CHEBI:15377"/>
        <dbReference type="ChEBI" id="CHEBI:58289"/>
        <dbReference type="ChEBI" id="CHEBI:58702"/>
        <dbReference type="EC" id="4.2.1.11"/>
    </reaction>
</comment>
<comment type="subcellular location">
    <subcellularLocation>
        <location evidence="12">Cytoplasm</location>
    </subcellularLocation>
    <subcellularLocation>
        <location evidence="12">Secreted</location>
    </subcellularLocation>
    <subcellularLocation>
        <location evidence="12">Cell surface</location>
    </subcellularLocation>
    <text evidence="12">Fractions of enolase are present in both the cytoplasm and on the cell surface.</text>
</comment>
<dbReference type="SUPFAM" id="SSF51604">
    <property type="entry name" value="Enolase C-terminal domain-like"/>
    <property type="match status" value="1"/>
</dbReference>
<keyword evidence="10 12" id="KW-0456">Lyase</keyword>
<feature type="active site" description="Proton donor" evidence="12 13">
    <location>
        <position position="205"/>
    </location>
</feature>
<evidence type="ECO:0000256" key="6">
    <source>
        <dbReference type="ARBA" id="ARBA00022525"/>
    </source>
</evidence>
<evidence type="ECO:0000256" key="9">
    <source>
        <dbReference type="ARBA" id="ARBA00023152"/>
    </source>
</evidence>
<feature type="binding site" evidence="14">
    <location>
        <position position="155"/>
    </location>
    <ligand>
        <name>substrate</name>
    </ligand>
</feature>
<dbReference type="EC" id="4.2.1.11" evidence="3 12"/>
<dbReference type="PANTHER" id="PTHR11902">
    <property type="entry name" value="ENOLASE"/>
    <property type="match status" value="1"/>
</dbReference>
<comment type="function">
    <text evidence="11 12">Catalyzes the reversible conversion of 2-phosphoglycerate (2-PG) into phosphoenolpyruvate (PEP). It is essential for the degradation of carbohydrates via glycolysis.</text>
</comment>
<keyword evidence="6 12" id="KW-0964">Secreted</keyword>
<dbReference type="GO" id="GO:0000287">
    <property type="term" value="F:magnesium ion binding"/>
    <property type="evidence" value="ECO:0007669"/>
    <property type="project" value="UniProtKB-UniRule"/>
</dbReference>
<evidence type="ECO:0000256" key="15">
    <source>
        <dbReference type="PIRSR" id="PIRSR001400-3"/>
    </source>
</evidence>
<dbReference type="EMBL" id="JAAQPH010000001">
    <property type="protein sequence ID" value="NIA67337.1"/>
    <property type="molecule type" value="Genomic_DNA"/>
</dbReference>
<evidence type="ECO:0000256" key="3">
    <source>
        <dbReference type="ARBA" id="ARBA00012058"/>
    </source>
</evidence>
<comment type="cofactor">
    <cofactor evidence="12">
        <name>Mg(2+)</name>
        <dbReference type="ChEBI" id="CHEBI:18420"/>
    </cofactor>
    <text evidence="12">Binds a second Mg(2+) ion via substrate during catalysis.</text>
</comment>
<dbReference type="Pfam" id="PF00113">
    <property type="entry name" value="Enolase_C"/>
    <property type="match status" value="1"/>
</dbReference>
<comment type="cofactor">
    <cofactor evidence="15">
        <name>Mg(2+)</name>
        <dbReference type="ChEBI" id="CHEBI:18420"/>
    </cofactor>
    <text evidence="15">Mg(2+) is required for catalysis and for stabilizing the dimer.</text>
</comment>
<feature type="binding site" evidence="14">
    <location>
        <begin position="364"/>
        <end position="367"/>
    </location>
    <ligand>
        <name>substrate</name>
    </ligand>
</feature>
<dbReference type="GO" id="GO:0004634">
    <property type="term" value="F:phosphopyruvate hydratase activity"/>
    <property type="evidence" value="ECO:0007669"/>
    <property type="project" value="UniProtKB-UniRule"/>
</dbReference>
<feature type="domain" description="Enolase C-terminal TIM barrel" evidence="16">
    <location>
        <begin position="139"/>
        <end position="425"/>
    </location>
</feature>
<dbReference type="CDD" id="cd03313">
    <property type="entry name" value="enolase"/>
    <property type="match status" value="1"/>
</dbReference>
<dbReference type="SMART" id="SM01193">
    <property type="entry name" value="Enolase_N"/>
    <property type="match status" value="1"/>
</dbReference>
<evidence type="ECO:0000256" key="10">
    <source>
        <dbReference type="ARBA" id="ARBA00023239"/>
    </source>
</evidence>
<dbReference type="RefSeq" id="WP_167220748.1">
    <property type="nucleotide sequence ID" value="NZ_JAAQPH010000001.1"/>
</dbReference>
<evidence type="ECO:0000313" key="18">
    <source>
        <dbReference type="EMBL" id="NIA67337.1"/>
    </source>
</evidence>
<evidence type="ECO:0000259" key="16">
    <source>
        <dbReference type="SMART" id="SM01192"/>
    </source>
</evidence>
<feature type="domain" description="Enolase N-terminal" evidence="17">
    <location>
        <begin position="4"/>
        <end position="134"/>
    </location>
</feature>
<feature type="binding site" evidence="14">
    <location>
        <position position="164"/>
    </location>
    <ligand>
        <name>substrate</name>
    </ligand>
</feature>
<feature type="binding site" evidence="12">
    <location>
        <position position="337"/>
    </location>
    <ligand>
        <name>(2R)-2-phosphoglycerate</name>
        <dbReference type="ChEBI" id="CHEBI:58289"/>
    </ligand>
</feature>
<evidence type="ECO:0000256" key="2">
    <source>
        <dbReference type="ARBA" id="ARBA00009604"/>
    </source>
</evidence>
<evidence type="ECO:0000256" key="5">
    <source>
        <dbReference type="ARBA" id="ARBA00022490"/>
    </source>
</evidence>
<feature type="binding site" evidence="12 15">
    <location>
        <position position="312"/>
    </location>
    <ligand>
        <name>Mg(2+)</name>
        <dbReference type="ChEBI" id="CHEBI:18420"/>
    </ligand>
</feature>
<dbReference type="SFLD" id="SFLDF00002">
    <property type="entry name" value="enolase"/>
    <property type="match status" value="1"/>
</dbReference>
<dbReference type="GO" id="GO:0006096">
    <property type="term" value="P:glycolytic process"/>
    <property type="evidence" value="ECO:0007669"/>
    <property type="project" value="UniProtKB-UniRule"/>
</dbReference>
<feature type="binding site" evidence="12">
    <location>
        <position position="388"/>
    </location>
    <ligand>
        <name>(2R)-2-phosphoglycerate</name>
        <dbReference type="ChEBI" id="CHEBI:58289"/>
    </ligand>
</feature>
<dbReference type="PANTHER" id="PTHR11902:SF1">
    <property type="entry name" value="ENOLASE"/>
    <property type="match status" value="1"/>
</dbReference>
<keyword evidence="19" id="KW-1185">Reference proteome</keyword>